<comment type="caution">
    <text evidence="2">The sequence shown here is derived from an EMBL/GenBank/DDBJ whole genome shotgun (WGS) entry which is preliminary data.</text>
</comment>
<accession>A0AAD4LYT2</accession>
<dbReference type="EMBL" id="WTXG01000089">
    <property type="protein sequence ID" value="KAI0293720.1"/>
    <property type="molecule type" value="Genomic_DNA"/>
</dbReference>
<dbReference type="Proteomes" id="UP001203297">
    <property type="component" value="Unassembled WGS sequence"/>
</dbReference>
<sequence>MYASILSLYSLSLSLSFQLFLIALVIDARSCPCGAMCACDVYSTIMSPGEPVPFHKIDATARGTGRNGLWSPMDKTRARIRTRDSFLHSLCLGVRHLSQTLKIYIIYIYMSRDP</sequence>
<protein>
    <recommendedName>
        <fullName evidence="4">Secreted protein</fullName>
    </recommendedName>
</protein>
<evidence type="ECO:0000256" key="1">
    <source>
        <dbReference type="SAM" id="SignalP"/>
    </source>
</evidence>
<evidence type="ECO:0000313" key="2">
    <source>
        <dbReference type="EMBL" id="KAI0293720.1"/>
    </source>
</evidence>
<name>A0AAD4LYT2_9AGAM</name>
<organism evidence="2 3">
    <name type="scientific">Multifurca ochricompacta</name>
    <dbReference type="NCBI Taxonomy" id="376703"/>
    <lineage>
        <taxon>Eukaryota</taxon>
        <taxon>Fungi</taxon>
        <taxon>Dikarya</taxon>
        <taxon>Basidiomycota</taxon>
        <taxon>Agaricomycotina</taxon>
        <taxon>Agaricomycetes</taxon>
        <taxon>Russulales</taxon>
        <taxon>Russulaceae</taxon>
        <taxon>Multifurca</taxon>
    </lineage>
</organism>
<proteinExistence type="predicted"/>
<keyword evidence="1" id="KW-0732">Signal</keyword>
<feature type="chain" id="PRO_5041999854" description="Secreted protein" evidence="1">
    <location>
        <begin position="29"/>
        <end position="114"/>
    </location>
</feature>
<gene>
    <name evidence="2" type="ORF">B0F90DRAFT_1760874</name>
</gene>
<evidence type="ECO:0008006" key="4">
    <source>
        <dbReference type="Google" id="ProtNLM"/>
    </source>
</evidence>
<keyword evidence="3" id="KW-1185">Reference proteome</keyword>
<evidence type="ECO:0000313" key="3">
    <source>
        <dbReference type="Proteomes" id="UP001203297"/>
    </source>
</evidence>
<dbReference type="AlphaFoldDB" id="A0AAD4LYT2"/>
<feature type="signal peptide" evidence="1">
    <location>
        <begin position="1"/>
        <end position="28"/>
    </location>
</feature>
<reference evidence="2" key="1">
    <citation type="journal article" date="2022" name="New Phytol.">
        <title>Evolutionary transition to the ectomycorrhizal habit in the genomes of a hyperdiverse lineage of mushroom-forming fungi.</title>
        <authorList>
            <person name="Looney B."/>
            <person name="Miyauchi S."/>
            <person name="Morin E."/>
            <person name="Drula E."/>
            <person name="Courty P.E."/>
            <person name="Kohler A."/>
            <person name="Kuo A."/>
            <person name="LaButti K."/>
            <person name="Pangilinan J."/>
            <person name="Lipzen A."/>
            <person name="Riley R."/>
            <person name="Andreopoulos W."/>
            <person name="He G."/>
            <person name="Johnson J."/>
            <person name="Nolan M."/>
            <person name="Tritt A."/>
            <person name="Barry K.W."/>
            <person name="Grigoriev I.V."/>
            <person name="Nagy L.G."/>
            <person name="Hibbett D."/>
            <person name="Henrissat B."/>
            <person name="Matheny P.B."/>
            <person name="Labbe J."/>
            <person name="Martin F.M."/>
        </authorList>
    </citation>
    <scope>NUCLEOTIDE SEQUENCE</scope>
    <source>
        <strain evidence="2">BPL690</strain>
    </source>
</reference>